<dbReference type="RefSeq" id="WP_047034743.1">
    <property type="nucleotide sequence ID" value="NZ_AFVQ02000006.1"/>
</dbReference>
<reference evidence="9 10" key="1">
    <citation type="journal article" date="2011" name="J. Bacteriol.">
        <title>Draft genome sequence of Sporolactobacillus inulinus strain CASD, an efficient D-lactic acid-producing bacterium with high-concentration lactate tolerance capability.</title>
        <authorList>
            <person name="Yu B."/>
            <person name="Su F."/>
            <person name="Wang L."/>
            <person name="Xu K."/>
            <person name="Zhao B."/>
            <person name="Xu P."/>
        </authorList>
    </citation>
    <scope>NUCLEOTIDE SEQUENCE [LARGE SCALE GENOMIC DNA]</scope>
    <source>
        <strain evidence="9 10">CASD</strain>
    </source>
</reference>
<sequence length="328" mass="36453">MNDDLLLDVRHLKAYFRSKQRTVKAVDDLSFTLKKGEILGLVGESGCGKSTTTKALLRLIGNQRKEYLEGEAFFEGEDLIKKSDKQMQKIRGNKIGFIAQNPMSSLNPVFTIGNQIAEVPQMHQRAAKNKAWSIALKMLQKVGISDHETRAKQYAHQFSGGMKQRAVIAMALAGNPSLLIADEPTTALDVTIQAQILDLMVKLRDETQAGVLLITHDLGVVAEVCDRVAVMYAGKIVEQAPVDELFHHPQHPYTKGLLASMPKIGSRKKLIPISGHPPNLYEMQGGCLFQERCPFAFDRCKNVEPPLHKIAENHQSACHLSSERMNSF</sequence>
<evidence type="ECO:0000256" key="3">
    <source>
        <dbReference type="ARBA" id="ARBA00022448"/>
    </source>
</evidence>
<comment type="similarity">
    <text evidence="2">Belongs to the ABC transporter superfamily.</text>
</comment>
<keyword evidence="4" id="KW-1003">Cell membrane</keyword>
<dbReference type="PANTHER" id="PTHR43297:SF2">
    <property type="entry name" value="DIPEPTIDE TRANSPORT ATP-BINDING PROTEIN DPPD"/>
    <property type="match status" value="1"/>
</dbReference>
<evidence type="ECO:0000256" key="2">
    <source>
        <dbReference type="ARBA" id="ARBA00005417"/>
    </source>
</evidence>
<dbReference type="PROSITE" id="PS00211">
    <property type="entry name" value="ABC_TRANSPORTER_1"/>
    <property type="match status" value="1"/>
</dbReference>
<dbReference type="FunFam" id="3.40.50.300:FF:000016">
    <property type="entry name" value="Oligopeptide ABC transporter ATP-binding component"/>
    <property type="match status" value="1"/>
</dbReference>
<evidence type="ECO:0000256" key="5">
    <source>
        <dbReference type="ARBA" id="ARBA00022741"/>
    </source>
</evidence>
<keyword evidence="5" id="KW-0547">Nucleotide-binding</keyword>
<dbReference type="PANTHER" id="PTHR43297">
    <property type="entry name" value="OLIGOPEPTIDE TRANSPORT ATP-BINDING PROTEIN APPD"/>
    <property type="match status" value="1"/>
</dbReference>
<dbReference type="AlphaFoldDB" id="A0A0U1QSV4"/>
<evidence type="ECO:0000256" key="7">
    <source>
        <dbReference type="ARBA" id="ARBA00023136"/>
    </source>
</evidence>
<dbReference type="GO" id="GO:0016887">
    <property type="term" value="F:ATP hydrolysis activity"/>
    <property type="evidence" value="ECO:0007669"/>
    <property type="project" value="InterPro"/>
</dbReference>
<dbReference type="GO" id="GO:0005524">
    <property type="term" value="F:ATP binding"/>
    <property type="evidence" value="ECO:0007669"/>
    <property type="project" value="UniProtKB-KW"/>
</dbReference>
<dbReference type="InterPro" id="IPR003439">
    <property type="entry name" value="ABC_transporter-like_ATP-bd"/>
</dbReference>
<keyword evidence="3" id="KW-0813">Transport</keyword>
<keyword evidence="6 9" id="KW-0067">ATP-binding</keyword>
<evidence type="ECO:0000259" key="8">
    <source>
        <dbReference type="PROSITE" id="PS50893"/>
    </source>
</evidence>
<dbReference type="Pfam" id="PF08352">
    <property type="entry name" value="oligo_HPY"/>
    <property type="match status" value="1"/>
</dbReference>
<dbReference type="EMBL" id="AFVQ02000006">
    <property type="protein sequence ID" value="KLI03881.1"/>
    <property type="molecule type" value="Genomic_DNA"/>
</dbReference>
<dbReference type="NCBIfam" id="TIGR01727">
    <property type="entry name" value="oligo_HPY"/>
    <property type="match status" value="1"/>
</dbReference>
<dbReference type="Proteomes" id="UP000035553">
    <property type="component" value="Unassembled WGS sequence"/>
</dbReference>
<dbReference type="PROSITE" id="PS50893">
    <property type="entry name" value="ABC_TRANSPORTER_2"/>
    <property type="match status" value="1"/>
</dbReference>
<dbReference type="Gene3D" id="3.40.50.300">
    <property type="entry name" value="P-loop containing nucleotide triphosphate hydrolases"/>
    <property type="match status" value="1"/>
</dbReference>
<evidence type="ECO:0000313" key="9">
    <source>
        <dbReference type="EMBL" id="KLI03881.1"/>
    </source>
</evidence>
<evidence type="ECO:0000313" key="10">
    <source>
        <dbReference type="Proteomes" id="UP000035553"/>
    </source>
</evidence>
<evidence type="ECO:0000256" key="1">
    <source>
        <dbReference type="ARBA" id="ARBA00004202"/>
    </source>
</evidence>
<dbReference type="InterPro" id="IPR017871">
    <property type="entry name" value="ABC_transporter-like_CS"/>
</dbReference>
<keyword evidence="7" id="KW-0472">Membrane</keyword>
<organism evidence="9 10">
    <name type="scientific">Sporolactobacillus inulinus CASD</name>
    <dbReference type="NCBI Taxonomy" id="1069536"/>
    <lineage>
        <taxon>Bacteria</taxon>
        <taxon>Bacillati</taxon>
        <taxon>Bacillota</taxon>
        <taxon>Bacilli</taxon>
        <taxon>Bacillales</taxon>
        <taxon>Sporolactobacillaceae</taxon>
        <taxon>Sporolactobacillus</taxon>
    </lineage>
</organism>
<protein>
    <submittedName>
        <fullName evidence="9">Peptide ABC transporter ATP-binding protein</fullName>
    </submittedName>
</protein>
<comment type="subcellular location">
    <subcellularLocation>
        <location evidence="1">Cell membrane</location>
        <topology evidence="1">Peripheral membrane protein</topology>
    </subcellularLocation>
</comment>
<comment type="caution">
    <text evidence="9">The sequence shown here is derived from an EMBL/GenBank/DDBJ whole genome shotgun (WGS) entry which is preliminary data.</text>
</comment>
<dbReference type="Pfam" id="PF00005">
    <property type="entry name" value="ABC_tran"/>
    <property type="match status" value="1"/>
</dbReference>
<keyword evidence="10" id="KW-1185">Reference proteome</keyword>
<dbReference type="InterPro" id="IPR013563">
    <property type="entry name" value="Oligopep_ABC_C"/>
</dbReference>
<feature type="domain" description="ABC transporter" evidence="8">
    <location>
        <begin position="9"/>
        <end position="258"/>
    </location>
</feature>
<name>A0A0U1QSV4_9BACL</name>
<dbReference type="InterPro" id="IPR050388">
    <property type="entry name" value="ABC_Ni/Peptide_Import"/>
</dbReference>
<evidence type="ECO:0000256" key="4">
    <source>
        <dbReference type="ARBA" id="ARBA00022475"/>
    </source>
</evidence>
<dbReference type="GO" id="GO:0005886">
    <property type="term" value="C:plasma membrane"/>
    <property type="evidence" value="ECO:0007669"/>
    <property type="project" value="UniProtKB-SubCell"/>
</dbReference>
<dbReference type="SMART" id="SM00382">
    <property type="entry name" value="AAA"/>
    <property type="match status" value="1"/>
</dbReference>
<dbReference type="GO" id="GO:0015833">
    <property type="term" value="P:peptide transport"/>
    <property type="evidence" value="ECO:0007669"/>
    <property type="project" value="InterPro"/>
</dbReference>
<dbReference type="OrthoDB" id="9802264at2"/>
<gene>
    <name evidence="9" type="ORF">SINU_00530</name>
</gene>
<accession>A0A0U1QSV4</accession>
<proteinExistence type="inferred from homology"/>
<dbReference type="InterPro" id="IPR003593">
    <property type="entry name" value="AAA+_ATPase"/>
</dbReference>
<dbReference type="CDD" id="cd03257">
    <property type="entry name" value="ABC_NikE_OppD_transporters"/>
    <property type="match status" value="1"/>
</dbReference>
<evidence type="ECO:0000256" key="6">
    <source>
        <dbReference type="ARBA" id="ARBA00022840"/>
    </source>
</evidence>
<dbReference type="InterPro" id="IPR027417">
    <property type="entry name" value="P-loop_NTPase"/>
</dbReference>
<dbReference type="SUPFAM" id="SSF52540">
    <property type="entry name" value="P-loop containing nucleoside triphosphate hydrolases"/>
    <property type="match status" value="1"/>
</dbReference>
<dbReference type="STRING" id="1069536.SINU_00530"/>